<dbReference type="SMART" id="SM00062">
    <property type="entry name" value="PBPb"/>
    <property type="match status" value="1"/>
</dbReference>
<keyword evidence="1" id="KW-0732">Signal</keyword>
<dbReference type="AlphaFoldDB" id="M0MZF5"/>
<dbReference type="Proteomes" id="UP000011625">
    <property type="component" value="Unassembled WGS sequence"/>
</dbReference>
<reference evidence="4 5" key="1">
    <citation type="journal article" date="2014" name="PLoS Genet.">
        <title>Phylogenetically driven sequencing of extremely halophilic archaea reveals strategies for static and dynamic osmo-response.</title>
        <authorList>
            <person name="Becker E.A."/>
            <person name="Seitzer P.M."/>
            <person name="Tritt A."/>
            <person name="Larsen D."/>
            <person name="Krusor M."/>
            <person name="Yao A.I."/>
            <person name="Wu D."/>
            <person name="Madern D."/>
            <person name="Eisen J.A."/>
            <person name="Darling A.E."/>
            <person name="Facciotti M.T."/>
        </authorList>
    </citation>
    <scope>NUCLEOTIDE SEQUENCE [LARGE SCALE GENOMIC DNA]</scope>
    <source>
        <strain evidence="4 5">DSM 8989</strain>
    </source>
</reference>
<organism evidence="4 5">
    <name type="scientific">Halococcus salifodinae DSM 8989</name>
    <dbReference type="NCBI Taxonomy" id="1227456"/>
    <lineage>
        <taxon>Archaea</taxon>
        <taxon>Methanobacteriati</taxon>
        <taxon>Methanobacteriota</taxon>
        <taxon>Stenosarchaea group</taxon>
        <taxon>Halobacteria</taxon>
        <taxon>Halobacteriales</taxon>
        <taxon>Halococcaceae</taxon>
        <taxon>Halococcus</taxon>
    </lineage>
</organism>
<evidence type="ECO:0000313" key="5">
    <source>
        <dbReference type="Proteomes" id="UP000011625"/>
    </source>
</evidence>
<protein>
    <submittedName>
        <fullName evidence="4">ABC-type glutamine/glutamate/polar amino acids transport system, substrate-binding protein</fullName>
    </submittedName>
</protein>
<dbReference type="Pfam" id="PF00497">
    <property type="entry name" value="SBP_bac_3"/>
    <property type="match status" value="1"/>
</dbReference>
<feature type="domain" description="Solute-binding protein family 3/N-terminal" evidence="3">
    <location>
        <begin position="97"/>
        <end position="335"/>
    </location>
</feature>
<feature type="compositionally biased region" description="Gly residues" evidence="2">
    <location>
        <begin position="71"/>
        <end position="84"/>
    </location>
</feature>
<evidence type="ECO:0000313" key="4">
    <source>
        <dbReference type="EMBL" id="EMA50981.1"/>
    </source>
</evidence>
<dbReference type="PATRIC" id="fig|1227456.3.peg.2556"/>
<dbReference type="RefSeq" id="WP_005043796.1">
    <property type="nucleotide sequence ID" value="NZ_AOME01000069.1"/>
</dbReference>
<dbReference type="EMBL" id="AOME01000069">
    <property type="protein sequence ID" value="EMA50981.1"/>
    <property type="molecule type" value="Genomic_DNA"/>
</dbReference>
<dbReference type="PROSITE" id="PS51257">
    <property type="entry name" value="PROKAR_LIPOPROTEIN"/>
    <property type="match status" value="1"/>
</dbReference>
<feature type="compositionally biased region" description="Gly residues" evidence="2">
    <location>
        <begin position="28"/>
        <end position="62"/>
    </location>
</feature>
<sequence length="335" mass="34875">MDRNDLTTRRGYLRATGAGVAALSLAGCVGGGGDGNGSDGGNESGGGGGGTNGSGGGDGGNGSSDNASDGNGSGSGNESGGDGSDGNESGDSAEQETIVIGSDIPYKPFEYRTNDDELVGFDVGIADAVFGEQLGMTPNFKPTAFDTIIPSLNNGNFRVIMSAMTINDERAQKVDFSNPYFTAYQTIVVLQNSDISAKEDLKGKSVGVQKGTTGEGAAEGLKEEFDGDLTIQSYDQIPGAFSALNNNQVVAVINDNTVNGQFVDENSDIARFVEGEGEAADQGKNAPPYLTLTVEEYGIAFRKDDDDLKKRVNEAIATIRDDGTYEEIYNEYFDA</sequence>
<keyword evidence="5" id="KW-1185">Reference proteome</keyword>
<evidence type="ECO:0000256" key="1">
    <source>
        <dbReference type="ARBA" id="ARBA00022729"/>
    </source>
</evidence>
<comment type="caution">
    <text evidence="4">The sequence shown here is derived from an EMBL/GenBank/DDBJ whole genome shotgun (WGS) entry which is preliminary data.</text>
</comment>
<proteinExistence type="predicted"/>
<dbReference type="OrthoDB" id="30671at2157"/>
<evidence type="ECO:0000259" key="3">
    <source>
        <dbReference type="SMART" id="SM00062"/>
    </source>
</evidence>
<accession>M0MZF5</accession>
<dbReference type="CDD" id="cd13624">
    <property type="entry name" value="PBP2_Arg_Lys_His"/>
    <property type="match status" value="1"/>
</dbReference>
<dbReference type="Gene3D" id="3.40.190.10">
    <property type="entry name" value="Periplasmic binding protein-like II"/>
    <property type="match status" value="2"/>
</dbReference>
<evidence type="ECO:0000256" key="2">
    <source>
        <dbReference type="SAM" id="MobiDB-lite"/>
    </source>
</evidence>
<dbReference type="PANTHER" id="PTHR35936">
    <property type="entry name" value="MEMBRANE-BOUND LYTIC MUREIN TRANSGLYCOSYLASE F"/>
    <property type="match status" value="1"/>
</dbReference>
<dbReference type="InterPro" id="IPR001638">
    <property type="entry name" value="Solute-binding_3/MltF_N"/>
</dbReference>
<name>M0MZF5_9EURY</name>
<feature type="region of interest" description="Disordered" evidence="2">
    <location>
        <begin position="26"/>
        <end position="101"/>
    </location>
</feature>
<dbReference type="STRING" id="1227456.C450_12630"/>
<dbReference type="PANTHER" id="PTHR35936:SF19">
    <property type="entry name" value="AMINO-ACID-BINDING PROTEIN YXEM-RELATED"/>
    <property type="match status" value="1"/>
</dbReference>
<dbReference type="SUPFAM" id="SSF53850">
    <property type="entry name" value="Periplasmic binding protein-like II"/>
    <property type="match status" value="1"/>
</dbReference>
<gene>
    <name evidence="4" type="ORF">C450_12630</name>
</gene>